<dbReference type="GO" id="GO:0005829">
    <property type="term" value="C:cytosol"/>
    <property type="evidence" value="ECO:0007669"/>
    <property type="project" value="TreeGrafter"/>
</dbReference>
<accession>A0A6B0YSI3</accession>
<evidence type="ECO:0000259" key="2">
    <source>
        <dbReference type="Pfam" id="PF00248"/>
    </source>
</evidence>
<dbReference type="EMBL" id="VXRG01000039">
    <property type="protein sequence ID" value="MXY92712.1"/>
    <property type="molecule type" value="Genomic_DNA"/>
</dbReference>
<name>A0A6B0YSI3_9CHLR</name>
<dbReference type="CDD" id="cd19084">
    <property type="entry name" value="AKR_AKR11B1-like"/>
    <property type="match status" value="1"/>
</dbReference>
<feature type="domain" description="NADP-dependent oxidoreductase" evidence="2">
    <location>
        <begin position="15"/>
        <end position="310"/>
    </location>
</feature>
<dbReference type="InterPro" id="IPR036812">
    <property type="entry name" value="NAD(P)_OxRdtase_dom_sf"/>
</dbReference>
<dbReference type="InterPro" id="IPR018170">
    <property type="entry name" value="Aldo/ket_reductase_CS"/>
</dbReference>
<dbReference type="PANTHER" id="PTHR43364">
    <property type="entry name" value="NADH-SPECIFIC METHYLGLYOXAL REDUCTASE-RELATED"/>
    <property type="match status" value="1"/>
</dbReference>
<dbReference type="InterPro" id="IPR020471">
    <property type="entry name" value="AKR"/>
</dbReference>
<dbReference type="InterPro" id="IPR023210">
    <property type="entry name" value="NADP_OxRdtase_dom"/>
</dbReference>
<dbReference type="GO" id="GO:0016491">
    <property type="term" value="F:oxidoreductase activity"/>
    <property type="evidence" value="ECO:0007669"/>
    <property type="project" value="UniProtKB-KW"/>
</dbReference>
<dbReference type="PRINTS" id="PR00069">
    <property type="entry name" value="ALDKETRDTASE"/>
</dbReference>
<dbReference type="AlphaFoldDB" id="A0A6B0YSI3"/>
<evidence type="ECO:0000256" key="1">
    <source>
        <dbReference type="ARBA" id="ARBA00023002"/>
    </source>
</evidence>
<dbReference type="Pfam" id="PF00248">
    <property type="entry name" value="Aldo_ket_red"/>
    <property type="match status" value="1"/>
</dbReference>
<dbReference type="PROSITE" id="PS00062">
    <property type="entry name" value="ALDOKETO_REDUCTASE_2"/>
    <property type="match status" value="1"/>
</dbReference>
<dbReference type="Gene3D" id="3.20.20.100">
    <property type="entry name" value="NADP-dependent oxidoreductase domain"/>
    <property type="match status" value="1"/>
</dbReference>
<protein>
    <submittedName>
        <fullName evidence="3">Aldo/keto reductase</fullName>
    </submittedName>
</protein>
<evidence type="ECO:0000313" key="3">
    <source>
        <dbReference type="EMBL" id="MXY92712.1"/>
    </source>
</evidence>
<reference evidence="3" key="1">
    <citation type="submission" date="2019-09" db="EMBL/GenBank/DDBJ databases">
        <title>Characterisation of the sponge microbiome using genome-centric metagenomics.</title>
        <authorList>
            <person name="Engelberts J.P."/>
            <person name="Robbins S.J."/>
            <person name="De Goeij J.M."/>
            <person name="Aranda M."/>
            <person name="Bell S.C."/>
            <person name="Webster N.S."/>
        </authorList>
    </citation>
    <scope>NUCLEOTIDE SEQUENCE</scope>
    <source>
        <strain evidence="3">SB0664_bin_27</strain>
    </source>
</reference>
<comment type="caution">
    <text evidence="3">The sequence shown here is derived from an EMBL/GenBank/DDBJ whole genome shotgun (WGS) entry which is preliminary data.</text>
</comment>
<sequence length="327" mass="36537">MEYRPFGRTGLDVSAIGFGCWEIGGGYGHFEESDVVKAVQRALDLGINLFDTAEGYGFGQSEEILGKALGARRQEAIVVTKWGIYQDEGNWRRDSRRETALASIDRSLKALGTDYVDVYLVHWPDRDVPLDEPMGVLEEIVQAGKARFVGVSNFRPQQIETCMETRRVDIAQYGYHMFDRRLEREIFPTIAKHGIGLMTYGSLAHGLLTGTFTSDTTFDEGDWRSNGTAFNIPLFTEEVFARNVAAADDLKPIAARHGKTMPQLALRWALSNPVVSVALIGFRRPEEVEENVAGLDWSLDQETLEEIDAVFAKHGVDTAPDAWVEEE</sequence>
<dbReference type="InterPro" id="IPR050523">
    <property type="entry name" value="AKR_Detox_Biosynth"/>
</dbReference>
<proteinExistence type="predicted"/>
<organism evidence="3">
    <name type="scientific">Caldilineaceae bacterium SB0664_bin_27</name>
    <dbReference type="NCBI Taxonomy" id="2605260"/>
    <lineage>
        <taxon>Bacteria</taxon>
        <taxon>Bacillati</taxon>
        <taxon>Chloroflexota</taxon>
        <taxon>Caldilineae</taxon>
        <taxon>Caldilineales</taxon>
        <taxon>Caldilineaceae</taxon>
    </lineage>
</organism>
<dbReference type="PANTHER" id="PTHR43364:SF4">
    <property type="entry name" value="NAD(P)-LINKED OXIDOREDUCTASE SUPERFAMILY PROTEIN"/>
    <property type="match status" value="1"/>
</dbReference>
<gene>
    <name evidence="3" type="ORF">F4Y42_04595</name>
</gene>
<keyword evidence="1" id="KW-0560">Oxidoreductase</keyword>
<dbReference type="SUPFAM" id="SSF51430">
    <property type="entry name" value="NAD(P)-linked oxidoreductase"/>
    <property type="match status" value="1"/>
</dbReference>